<dbReference type="Pfam" id="PF13585">
    <property type="entry name" value="CHU_C"/>
    <property type="match status" value="1"/>
</dbReference>
<dbReference type="EMBL" id="VIAR01000008">
    <property type="protein sequence ID" value="TQD38507.1"/>
    <property type="molecule type" value="Genomic_DNA"/>
</dbReference>
<evidence type="ECO:0000313" key="2">
    <source>
        <dbReference type="EMBL" id="TQD38507.1"/>
    </source>
</evidence>
<organism evidence="2 3">
    <name type="scientific">Haloflavibacter putidus</name>
    <dbReference type="NCBI Taxonomy" id="2576776"/>
    <lineage>
        <taxon>Bacteria</taxon>
        <taxon>Pseudomonadati</taxon>
        <taxon>Bacteroidota</taxon>
        <taxon>Flavobacteriia</taxon>
        <taxon>Flavobacteriales</taxon>
        <taxon>Flavobacteriaceae</taxon>
        <taxon>Haloflavibacter</taxon>
    </lineage>
</organism>
<dbReference type="InterPro" id="IPR026341">
    <property type="entry name" value="T9SS_type_B"/>
</dbReference>
<dbReference type="OrthoDB" id="9765926at2"/>
<keyword evidence="1" id="KW-0732">Signal</keyword>
<evidence type="ECO:0000313" key="3">
    <source>
        <dbReference type="Proteomes" id="UP000317169"/>
    </source>
</evidence>
<gene>
    <name evidence="2" type="ORF">FKR84_08795</name>
</gene>
<sequence>MSRFFTKQMSFKCFLIFLFIGVSGFAQQVSVSQTANQSEELVYSLLNNACAEISNSAISTGNSVAHFTNNNGAFPLENGVLIRTGDALHSAGNYTGNHLSDHLNTNTDPYLESINAQADQPTDLLDIAFLEFEFTPLSGNLNFDFIFASNEYGEWQCVSSDVFAFLLTDLTTGETTNLAVLPGTNTPISVKEIKDQTYNSTCGSDNAELFDSYQPFEDNSVLNMRGYTKVMTAAATVESGKPYKIRLVIADATDANFDSAIFLSGGSFDTGLDLGPDASICDGGSILIETGLNPQVYEHTWFYNGQEINGENNNQIFADNPGEYSVQISQNSTNCSFTDEIIISPLNIGEAQNLSVCNSGAETYYYNLTANNAEQLGLDPEMYQLHYYASLEDLQAGTVIPQSQLENYESAGNQEVFIQINNSQNESSCTTTRSFQLLVSEGISVTAPSNIDFCTFPEEPTSVNLTQVISQLLSNENSYNFSFYEAENDALNQENAIETPQNYNPPENINSQTIWVRVDNTSNAACFAIESFDINKNPSPLVDTLPDVIECSAYILPEINNGSYFSESNGEGDAYFPGDIIDESGTYYIYSISEETGCSNQSSFSVILIEDFNIKENHCGGFNVPSPPAGAFYTAPGGPNGNGEEILPGTAFYENTILHYYAEIDGQVCKDEEFPINILPLPEVDQPEDVVTCQSYTLPTLENGQYFSDSFASGQALAAGDEITSSTTVYIFNDDSLCVNEHAFDIIIIPDYQDVTACGDFTLPTVEIGGFYTQPNGQGELFEPQEILTTSQTVYFYAETTTQPNCTLDKSFTVTITPLPEVDELENVLLCETETYTLPPLNNGNYFTEENANGTQLQAGDIIEQSQTIYIYNFANACSNQSSFEVEIRPLPHVENFIDMHVCEPYELPQLQYGRYFTQPHAEGTELYAGDLISSTQTIYIYAQYEDLSSCVKEDSFTVYFDGVLLPDFEDIDACVEYTLPELEKGNYFTESGGQGIQLFAGDVITSTQEIFVYSIVGTRFVCENERSFTVNINGLPDLSSFESIESCGNYTLPEENTQGYPLYYYWDANEQEPLTNLNISQAGDYSLFVVAQDDTEMACRVKQQFSLHIYERPQLNINNTTLCRDVRTGEVIAPAVLVSGVDPNAYVINWYYDGELVHSGPELQTEQPGVYTVETEMLSAENANHCNYASEEIRVFESSQALVDAEVTQPFEDIAEITVNVTKGYGNYKYQLNDGPWQYENNFYNVPAGVHTVKVRGITGSCGVTTTKVTVIKHPKYFTPNHDGINDTWNITDLKEHPNAKIYIFDRYGKLITGLKPNSRGWDGTLNSKNLPSNDYWFRVEFIYEGNKETYTSHITLKR</sequence>
<dbReference type="NCBIfam" id="TIGR04131">
    <property type="entry name" value="Bac_Flav_CTERM"/>
    <property type="match status" value="1"/>
</dbReference>
<feature type="signal peptide" evidence="1">
    <location>
        <begin position="1"/>
        <end position="28"/>
    </location>
</feature>
<dbReference type="InterPro" id="IPR049804">
    <property type="entry name" value="Choice_anch_L"/>
</dbReference>
<reference evidence="2 3" key="1">
    <citation type="submission" date="2019-06" db="EMBL/GenBank/DDBJ databases">
        <title>Flavibacter putida gen. nov., sp. nov., a novel marine bacterium of the family Flavobacteriaceae isolated from coastal seawater.</title>
        <authorList>
            <person name="Feng X."/>
        </authorList>
    </citation>
    <scope>NUCLEOTIDE SEQUENCE [LARGE SCALE GENOMIC DNA]</scope>
    <source>
        <strain evidence="2 3">PLHSN227</strain>
    </source>
</reference>
<protein>
    <submittedName>
        <fullName evidence="2">T9SS type B sorting domain-containing protein</fullName>
    </submittedName>
</protein>
<evidence type="ECO:0000256" key="1">
    <source>
        <dbReference type="SAM" id="SignalP"/>
    </source>
</evidence>
<dbReference type="NCBIfam" id="NF038133">
    <property type="entry name" value="choice_anch_L"/>
    <property type="match status" value="1"/>
</dbReference>
<name>A0A507ZNE2_9FLAO</name>
<accession>A0A507ZNE2</accession>
<keyword evidence="3" id="KW-1185">Reference proteome</keyword>
<proteinExistence type="predicted"/>
<feature type="chain" id="PRO_5021396402" evidence="1">
    <location>
        <begin position="29"/>
        <end position="1360"/>
    </location>
</feature>
<dbReference type="Proteomes" id="UP000317169">
    <property type="component" value="Unassembled WGS sequence"/>
</dbReference>
<comment type="caution">
    <text evidence="2">The sequence shown here is derived from an EMBL/GenBank/DDBJ whole genome shotgun (WGS) entry which is preliminary data.</text>
</comment>